<protein>
    <submittedName>
        <fullName evidence="1">Uncharacterized protein</fullName>
    </submittedName>
</protein>
<feature type="non-terminal residue" evidence="1">
    <location>
        <position position="1"/>
    </location>
</feature>
<keyword evidence="2" id="KW-1185">Reference proteome</keyword>
<name>A0ACB6YZX3_THEGA</name>
<gene>
    <name evidence="1" type="ORF">BDM02DRAFT_3105199</name>
</gene>
<comment type="caution">
    <text evidence="1">The sequence shown here is derived from an EMBL/GenBank/DDBJ whole genome shotgun (WGS) entry which is preliminary data.</text>
</comment>
<dbReference type="Proteomes" id="UP000886501">
    <property type="component" value="Unassembled WGS sequence"/>
</dbReference>
<reference evidence="1" key="2">
    <citation type="journal article" date="2020" name="Nat. Commun.">
        <title>Large-scale genome sequencing of mycorrhizal fungi provides insights into the early evolution of symbiotic traits.</title>
        <authorList>
            <person name="Miyauchi S."/>
            <person name="Kiss E."/>
            <person name="Kuo A."/>
            <person name="Drula E."/>
            <person name="Kohler A."/>
            <person name="Sanchez-Garcia M."/>
            <person name="Morin E."/>
            <person name="Andreopoulos B."/>
            <person name="Barry K.W."/>
            <person name="Bonito G."/>
            <person name="Buee M."/>
            <person name="Carver A."/>
            <person name="Chen C."/>
            <person name="Cichocki N."/>
            <person name="Clum A."/>
            <person name="Culley D."/>
            <person name="Crous P.W."/>
            <person name="Fauchery L."/>
            <person name="Girlanda M."/>
            <person name="Hayes R.D."/>
            <person name="Keri Z."/>
            <person name="LaButti K."/>
            <person name="Lipzen A."/>
            <person name="Lombard V."/>
            <person name="Magnuson J."/>
            <person name="Maillard F."/>
            <person name="Murat C."/>
            <person name="Nolan M."/>
            <person name="Ohm R.A."/>
            <person name="Pangilinan J."/>
            <person name="Pereira M.F."/>
            <person name="Perotto S."/>
            <person name="Peter M."/>
            <person name="Pfister S."/>
            <person name="Riley R."/>
            <person name="Sitrit Y."/>
            <person name="Stielow J.B."/>
            <person name="Szollosi G."/>
            <person name="Zifcakova L."/>
            <person name="Stursova M."/>
            <person name="Spatafora J.W."/>
            <person name="Tedersoo L."/>
            <person name="Vaario L.M."/>
            <person name="Yamada A."/>
            <person name="Yan M."/>
            <person name="Wang P."/>
            <person name="Xu J."/>
            <person name="Bruns T."/>
            <person name="Baldrian P."/>
            <person name="Vilgalys R."/>
            <person name="Dunand C."/>
            <person name="Henrissat B."/>
            <person name="Grigoriev I.V."/>
            <person name="Hibbett D."/>
            <person name="Nagy L.G."/>
            <person name="Martin F.M."/>
        </authorList>
    </citation>
    <scope>NUCLEOTIDE SEQUENCE</scope>
    <source>
        <strain evidence="1">P2</strain>
    </source>
</reference>
<sequence>DFFWRLKEHLLSRVLEQKASFTNQDMLDLTIDGNNQIYQHRTLQVNYTSYDLQQHSDVINIQTRPDLMVLSEAEDHTHPYRYGRLIDIFTVPVHYKGPKPIVGTRRQKLRVLWVRWYERNTHSYEDGFSTLRLPRLSFVDAVDANAHGFIDPTTVLRAAHLIPAFHYGAMSPQPLPDCHATRFLAHDWNYYHANMCVPYVYLY</sequence>
<evidence type="ECO:0000313" key="1">
    <source>
        <dbReference type="EMBL" id="KAF9642809.1"/>
    </source>
</evidence>
<reference evidence="1" key="1">
    <citation type="submission" date="2019-10" db="EMBL/GenBank/DDBJ databases">
        <authorList>
            <consortium name="DOE Joint Genome Institute"/>
            <person name="Kuo A."/>
            <person name="Miyauchi S."/>
            <person name="Kiss E."/>
            <person name="Drula E."/>
            <person name="Kohler A."/>
            <person name="Sanchez-Garcia M."/>
            <person name="Andreopoulos B."/>
            <person name="Barry K.W."/>
            <person name="Bonito G."/>
            <person name="Buee M."/>
            <person name="Carver A."/>
            <person name="Chen C."/>
            <person name="Cichocki N."/>
            <person name="Clum A."/>
            <person name="Culley D."/>
            <person name="Crous P.W."/>
            <person name="Fauchery L."/>
            <person name="Girlanda M."/>
            <person name="Hayes R."/>
            <person name="Keri Z."/>
            <person name="Labutti K."/>
            <person name="Lipzen A."/>
            <person name="Lombard V."/>
            <person name="Magnuson J."/>
            <person name="Maillard F."/>
            <person name="Morin E."/>
            <person name="Murat C."/>
            <person name="Nolan M."/>
            <person name="Ohm R."/>
            <person name="Pangilinan J."/>
            <person name="Pereira M."/>
            <person name="Perotto S."/>
            <person name="Peter M."/>
            <person name="Riley R."/>
            <person name="Sitrit Y."/>
            <person name="Stielow B."/>
            <person name="Szollosi G."/>
            <person name="Zifcakova L."/>
            <person name="Stursova M."/>
            <person name="Spatafora J.W."/>
            <person name="Tedersoo L."/>
            <person name="Vaario L.-M."/>
            <person name="Yamada A."/>
            <person name="Yan M."/>
            <person name="Wang P."/>
            <person name="Xu J."/>
            <person name="Bruns T."/>
            <person name="Baldrian P."/>
            <person name="Vilgalys R."/>
            <person name="Henrissat B."/>
            <person name="Grigoriev I.V."/>
            <person name="Hibbett D."/>
            <person name="Nagy L.G."/>
            <person name="Martin F.M."/>
        </authorList>
    </citation>
    <scope>NUCLEOTIDE SEQUENCE</scope>
    <source>
        <strain evidence="1">P2</strain>
    </source>
</reference>
<accession>A0ACB6YZX3</accession>
<dbReference type="EMBL" id="MU118349">
    <property type="protein sequence ID" value="KAF9642809.1"/>
    <property type="molecule type" value="Genomic_DNA"/>
</dbReference>
<proteinExistence type="predicted"/>
<organism evidence="1 2">
    <name type="scientific">Thelephora ganbajun</name>
    <name type="common">Ganba fungus</name>
    <dbReference type="NCBI Taxonomy" id="370292"/>
    <lineage>
        <taxon>Eukaryota</taxon>
        <taxon>Fungi</taxon>
        <taxon>Dikarya</taxon>
        <taxon>Basidiomycota</taxon>
        <taxon>Agaricomycotina</taxon>
        <taxon>Agaricomycetes</taxon>
        <taxon>Thelephorales</taxon>
        <taxon>Thelephoraceae</taxon>
        <taxon>Thelephora</taxon>
    </lineage>
</organism>
<evidence type="ECO:0000313" key="2">
    <source>
        <dbReference type="Proteomes" id="UP000886501"/>
    </source>
</evidence>